<dbReference type="GO" id="GO:0030027">
    <property type="term" value="C:lamellipodium"/>
    <property type="evidence" value="ECO:0007669"/>
    <property type="project" value="TreeGrafter"/>
</dbReference>
<keyword evidence="2" id="KW-1185">Reference proteome</keyword>
<dbReference type="PANTHER" id="PTHR15435:SF2">
    <property type="entry name" value="KICSTOR COMPLEX PROTEIN KAPTIN"/>
    <property type="match status" value="1"/>
</dbReference>
<dbReference type="GO" id="GO:1904262">
    <property type="term" value="P:negative regulation of TORC1 signaling"/>
    <property type="evidence" value="ECO:0007669"/>
    <property type="project" value="TreeGrafter"/>
</dbReference>
<reference evidence="1" key="1">
    <citation type="submission" date="2022-01" db="EMBL/GenBank/DDBJ databases">
        <title>Genome Sequence Resource for Two Populations of Ditylenchus destructor, the Migratory Endoparasitic Phytonematode.</title>
        <authorList>
            <person name="Zhang H."/>
            <person name="Lin R."/>
            <person name="Xie B."/>
        </authorList>
    </citation>
    <scope>NUCLEOTIDE SEQUENCE</scope>
    <source>
        <strain evidence="1">BazhouSP</strain>
    </source>
</reference>
<dbReference type="GO" id="GO:0034198">
    <property type="term" value="P:cellular response to amino acid starvation"/>
    <property type="evidence" value="ECO:0007669"/>
    <property type="project" value="TreeGrafter"/>
</dbReference>
<dbReference type="InterPro" id="IPR036322">
    <property type="entry name" value="WD40_repeat_dom_sf"/>
</dbReference>
<accession>A0AAD4R3B6</accession>
<protein>
    <submittedName>
        <fullName evidence="1">KICSTOR complex protein kaptin</fullName>
    </submittedName>
</protein>
<proteinExistence type="predicted"/>
<dbReference type="GO" id="GO:0015629">
    <property type="term" value="C:actin cytoskeleton"/>
    <property type="evidence" value="ECO:0007669"/>
    <property type="project" value="InterPro"/>
</dbReference>
<evidence type="ECO:0000313" key="1">
    <source>
        <dbReference type="EMBL" id="KAI1706793.1"/>
    </source>
</evidence>
<gene>
    <name evidence="1" type="ORF">DdX_12785</name>
</gene>
<dbReference type="InterPro" id="IPR029982">
    <property type="entry name" value="Kptn"/>
</dbReference>
<dbReference type="AlphaFoldDB" id="A0AAD4R3B6"/>
<dbReference type="InterPro" id="IPR015943">
    <property type="entry name" value="WD40/YVTN_repeat-like_dom_sf"/>
</dbReference>
<comment type="caution">
    <text evidence="1">The sequence shown here is derived from an EMBL/GenBank/DDBJ whole genome shotgun (WGS) entry which is preliminary data.</text>
</comment>
<sequence>MIVDINGLVHWLEKQICIDLKEYLHEDETLEPFSLELVASDSSQFAHSSENLGCLATCWVVYDRLFAPERYFAAIFQFSQDLKVNMITKFAIDNAPTYTRLTTTSPLDTNQLYWLIFSYSRGVQAFSVNNQLNAVELVEHIGDIFPVLDIGDLPGSAVRSHCWIANGYRFSVVGHDTGYVIASCCSMQSGTIVDRKTIKFSGPISVLRLINENEEDLVTSVLVSSTLGPAVIWSLKLEDDILLWEMKTKLLESEISDAITCCAVNSKYIFIGTYGEQLLAYNLEQALTGSEVYSAFTLNVASPMLSVAYLEAHNSLLVLSTKGLHKFMTQNSPTNFSISSNPLIEDHLTLPV</sequence>
<organism evidence="1 2">
    <name type="scientific">Ditylenchus destructor</name>
    <dbReference type="NCBI Taxonomy" id="166010"/>
    <lineage>
        <taxon>Eukaryota</taxon>
        <taxon>Metazoa</taxon>
        <taxon>Ecdysozoa</taxon>
        <taxon>Nematoda</taxon>
        <taxon>Chromadorea</taxon>
        <taxon>Rhabditida</taxon>
        <taxon>Tylenchina</taxon>
        <taxon>Tylenchomorpha</taxon>
        <taxon>Sphaerularioidea</taxon>
        <taxon>Anguinidae</taxon>
        <taxon>Anguininae</taxon>
        <taxon>Ditylenchus</taxon>
    </lineage>
</organism>
<dbReference type="Proteomes" id="UP001201812">
    <property type="component" value="Unassembled WGS sequence"/>
</dbReference>
<dbReference type="GO" id="GO:0051015">
    <property type="term" value="F:actin filament binding"/>
    <property type="evidence" value="ECO:0007669"/>
    <property type="project" value="TreeGrafter"/>
</dbReference>
<dbReference type="Gene3D" id="2.130.10.10">
    <property type="entry name" value="YVTN repeat-like/Quinoprotein amine dehydrogenase"/>
    <property type="match status" value="1"/>
</dbReference>
<dbReference type="EMBL" id="JAKKPZ010000045">
    <property type="protein sequence ID" value="KAI1706793.1"/>
    <property type="molecule type" value="Genomic_DNA"/>
</dbReference>
<name>A0AAD4R3B6_9BILA</name>
<dbReference type="GO" id="GO:0007015">
    <property type="term" value="P:actin filament organization"/>
    <property type="evidence" value="ECO:0007669"/>
    <property type="project" value="InterPro"/>
</dbReference>
<evidence type="ECO:0000313" key="2">
    <source>
        <dbReference type="Proteomes" id="UP001201812"/>
    </source>
</evidence>
<dbReference type="SUPFAM" id="SSF50978">
    <property type="entry name" value="WD40 repeat-like"/>
    <property type="match status" value="1"/>
</dbReference>
<dbReference type="PANTHER" id="PTHR15435">
    <property type="entry name" value="KICSTOR COMPLEX PROTEIN KAPTIN"/>
    <property type="match status" value="1"/>
</dbReference>